<sequence length="396" mass="43668">MKEKFLKYQAQTTPHPLGMQISHAKGSYIYDTSGNEHLDFVAGISVCSLGHCHSKVVAAVHEQAEKYMHVMVYGEYVQKPAVDYCKLLASLLPSTLETTYLVNSGTEAVEGALKLARRFTGRTQIIAAKKAYHGNTMGSLSIMGLEERKSAFRPLIPDVSFIRFNAEEDIQKITEKTAAVILETIQGGAGIIMPKKGYLQKVRKRCDQVGTLLILDEIQSSFGRTGKLFAFEHFNCTPDILVMGKGMASGLPVGAFTTSKKIMTCLQHNPKLGHITTFGGNSLIAAASLATLKELTETTLISETLEKELIIKKLLKHKHIKEIRGKGLLLTLIMKNKATADYLVLTCAKKGLILFWLLFEPKAVRISPPLTISIEEIEKGCILINSVLDGFEDREL</sequence>
<evidence type="ECO:0000313" key="5">
    <source>
        <dbReference type="EMBL" id="VAW11389.1"/>
    </source>
</evidence>
<evidence type="ECO:0000256" key="2">
    <source>
        <dbReference type="ARBA" id="ARBA00022576"/>
    </source>
</evidence>
<dbReference type="InterPro" id="IPR050103">
    <property type="entry name" value="Class-III_PLP-dep_AT"/>
</dbReference>
<dbReference type="InterPro" id="IPR015424">
    <property type="entry name" value="PyrdxlP-dep_Trfase"/>
</dbReference>
<dbReference type="GO" id="GO:0042802">
    <property type="term" value="F:identical protein binding"/>
    <property type="evidence" value="ECO:0007669"/>
    <property type="project" value="TreeGrafter"/>
</dbReference>
<organism evidence="5">
    <name type="scientific">hydrothermal vent metagenome</name>
    <dbReference type="NCBI Taxonomy" id="652676"/>
    <lineage>
        <taxon>unclassified sequences</taxon>
        <taxon>metagenomes</taxon>
        <taxon>ecological metagenomes</taxon>
    </lineage>
</organism>
<dbReference type="InterPro" id="IPR015421">
    <property type="entry name" value="PyrdxlP-dep_Trfase_major"/>
</dbReference>
<dbReference type="GO" id="GO:0003992">
    <property type="term" value="F:N2-acetyl-L-ornithine:2-oxoglutarate 5-aminotransferase activity"/>
    <property type="evidence" value="ECO:0007669"/>
    <property type="project" value="UniProtKB-EC"/>
</dbReference>
<dbReference type="PIRSF" id="PIRSF000521">
    <property type="entry name" value="Transaminase_4ab_Lys_Orn"/>
    <property type="match status" value="1"/>
</dbReference>
<dbReference type="GO" id="GO:0030170">
    <property type="term" value="F:pyridoxal phosphate binding"/>
    <property type="evidence" value="ECO:0007669"/>
    <property type="project" value="InterPro"/>
</dbReference>
<proteinExistence type="predicted"/>
<keyword evidence="4" id="KW-0663">Pyridoxal phosphate</keyword>
<keyword evidence="2 5" id="KW-0032">Aminotransferase</keyword>
<dbReference type="PANTHER" id="PTHR11986">
    <property type="entry name" value="AMINOTRANSFERASE CLASS III"/>
    <property type="match status" value="1"/>
</dbReference>
<dbReference type="EMBL" id="UOEL01000060">
    <property type="protein sequence ID" value="VAW11389.1"/>
    <property type="molecule type" value="Genomic_DNA"/>
</dbReference>
<evidence type="ECO:0000256" key="1">
    <source>
        <dbReference type="ARBA" id="ARBA00001933"/>
    </source>
</evidence>
<protein>
    <submittedName>
        <fullName evidence="5">Acetylornithine aminotransferase (ACOAT)</fullName>
        <ecNumber evidence="5">2.6.1.11</ecNumber>
    </submittedName>
</protein>
<evidence type="ECO:0000256" key="4">
    <source>
        <dbReference type="ARBA" id="ARBA00022898"/>
    </source>
</evidence>
<dbReference type="SUPFAM" id="SSF53383">
    <property type="entry name" value="PLP-dependent transferases"/>
    <property type="match status" value="1"/>
</dbReference>
<dbReference type="EC" id="2.6.1.11" evidence="5"/>
<keyword evidence="3 5" id="KW-0808">Transferase</keyword>
<dbReference type="FunFam" id="3.40.640.10:FF:000004">
    <property type="entry name" value="Acetylornithine aminotransferase"/>
    <property type="match status" value="1"/>
</dbReference>
<dbReference type="Pfam" id="PF00202">
    <property type="entry name" value="Aminotran_3"/>
    <property type="match status" value="1"/>
</dbReference>
<evidence type="ECO:0000256" key="3">
    <source>
        <dbReference type="ARBA" id="ARBA00022679"/>
    </source>
</evidence>
<dbReference type="PANTHER" id="PTHR11986:SF79">
    <property type="entry name" value="ACETYLORNITHINE AMINOTRANSFERASE, MITOCHONDRIAL"/>
    <property type="match status" value="1"/>
</dbReference>
<dbReference type="CDD" id="cd00610">
    <property type="entry name" value="OAT_like"/>
    <property type="match status" value="1"/>
</dbReference>
<dbReference type="InterPro" id="IPR005814">
    <property type="entry name" value="Aminotrans_3"/>
</dbReference>
<gene>
    <name evidence="5" type="ORF">MNBD_BACTEROID03-1927</name>
</gene>
<dbReference type="AlphaFoldDB" id="A0A3B0TGU5"/>
<reference evidence="5" key="1">
    <citation type="submission" date="2018-06" db="EMBL/GenBank/DDBJ databases">
        <authorList>
            <person name="Zhirakovskaya E."/>
        </authorList>
    </citation>
    <scope>NUCLEOTIDE SEQUENCE</scope>
</reference>
<accession>A0A3B0TGU5</accession>
<dbReference type="Gene3D" id="3.40.640.10">
    <property type="entry name" value="Type I PLP-dependent aspartate aminotransferase-like (Major domain)"/>
    <property type="match status" value="1"/>
</dbReference>
<dbReference type="Gene3D" id="3.90.1150.10">
    <property type="entry name" value="Aspartate Aminotransferase, domain 1"/>
    <property type="match status" value="1"/>
</dbReference>
<dbReference type="InterPro" id="IPR015422">
    <property type="entry name" value="PyrdxlP-dep_Trfase_small"/>
</dbReference>
<name>A0A3B0TGU5_9ZZZZ</name>
<comment type="cofactor">
    <cofactor evidence="1">
        <name>pyridoxal 5'-phosphate</name>
        <dbReference type="ChEBI" id="CHEBI:597326"/>
    </cofactor>
</comment>